<dbReference type="GO" id="GO:0005773">
    <property type="term" value="C:vacuole"/>
    <property type="evidence" value="ECO:0007669"/>
    <property type="project" value="UniProtKB-SubCell"/>
</dbReference>
<dbReference type="PANTHER" id="PTHR10426:SF95">
    <property type="entry name" value="OS06G0623700 PROTEIN"/>
    <property type="match status" value="1"/>
</dbReference>
<dbReference type="OMA" id="QAIEPNK"/>
<dbReference type="Gramene" id="TraesCS2A02G260200.1">
    <property type="protein sequence ID" value="TraesCS2A02G260200.1"/>
    <property type="gene ID" value="TraesCS2A02G260200"/>
</dbReference>
<reference evidence="6" key="1">
    <citation type="submission" date="2018-08" db="EMBL/GenBank/DDBJ databases">
        <authorList>
            <person name="Rossello M."/>
        </authorList>
    </citation>
    <scope>NUCLEOTIDE SEQUENCE [LARGE SCALE GENOMIC DNA]</scope>
    <source>
        <strain evidence="6">cv. Chinese Spring</strain>
    </source>
</reference>
<evidence type="ECO:0000256" key="4">
    <source>
        <dbReference type="ARBA" id="ARBA00023180"/>
    </source>
</evidence>
<evidence type="ECO:0000259" key="5">
    <source>
        <dbReference type="Pfam" id="PF03088"/>
    </source>
</evidence>
<accession>A0A3B6AXS1</accession>
<dbReference type="SUPFAM" id="SSF63829">
    <property type="entry name" value="Calcium-dependent phosphotriesterase"/>
    <property type="match status" value="1"/>
</dbReference>
<dbReference type="InterPro" id="IPR018119">
    <property type="entry name" value="Strictosidine_synth_cons-reg"/>
</dbReference>
<keyword evidence="7" id="KW-1185">Reference proteome</keyword>
<dbReference type="OrthoDB" id="5307922at2759"/>
<keyword evidence="3" id="KW-0926">Vacuole</keyword>
<keyword evidence="4" id="KW-0325">Glycoprotein</keyword>
<evidence type="ECO:0000256" key="2">
    <source>
        <dbReference type="ARBA" id="ARBA00009191"/>
    </source>
</evidence>
<dbReference type="InterPro" id="IPR011042">
    <property type="entry name" value="6-blade_b-propeller_TolB-like"/>
</dbReference>
<dbReference type="AlphaFoldDB" id="A0A3B6AXS1"/>
<dbReference type="GO" id="GO:0016787">
    <property type="term" value="F:hydrolase activity"/>
    <property type="evidence" value="ECO:0000318"/>
    <property type="project" value="GO_Central"/>
</dbReference>
<reference evidence="6" key="2">
    <citation type="submission" date="2018-10" db="UniProtKB">
        <authorList>
            <consortium name="EnsemblPlants"/>
        </authorList>
    </citation>
    <scope>IDENTIFICATION</scope>
</reference>
<name>A0A3B6AXS1_WHEAT</name>
<dbReference type="Gramene" id="TraesCS2A03G0640600.1">
    <property type="protein sequence ID" value="TraesCS2A03G0640600.1.CDS"/>
    <property type="gene ID" value="TraesCS2A03G0640600"/>
</dbReference>
<dbReference type="EnsemblPlants" id="TraesCS2A02G260200.1">
    <property type="protein sequence ID" value="TraesCS2A02G260200.1"/>
    <property type="gene ID" value="TraesCS2A02G260200"/>
</dbReference>
<comment type="similarity">
    <text evidence="2">Belongs to the strictosidine synthase family.</text>
</comment>
<protein>
    <recommendedName>
        <fullName evidence="5">Strictosidine synthase conserved region domain-containing protein</fullName>
    </recommendedName>
</protein>
<evidence type="ECO:0000313" key="7">
    <source>
        <dbReference type="Proteomes" id="UP000019116"/>
    </source>
</evidence>
<dbReference type="Pfam" id="PF03088">
    <property type="entry name" value="Str_synth"/>
    <property type="match status" value="1"/>
</dbReference>
<organism evidence="6">
    <name type="scientific">Triticum aestivum</name>
    <name type="common">Wheat</name>
    <dbReference type="NCBI Taxonomy" id="4565"/>
    <lineage>
        <taxon>Eukaryota</taxon>
        <taxon>Viridiplantae</taxon>
        <taxon>Streptophyta</taxon>
        <taxon>Embryophyta</taxon>
        <taxon>Tracheophyta</taxon>
        <taxon>Spermatophyta</taxon>
        <taxon>Magnoliopsida</taxon>
        <taxon>Liliopsida</taxon>
        <taxon>Poales</taxon>
        <taxon>Poaceae</taxon>
        <taxon>BOP clade</taxon>
        <taxon>Pooideae</taxon>
        <taxon>Triticodae</taxon>
        <taxon>Triticeae</taxon>
        <taxon>Triticinae</taxon>
        <taxon>Triticum</taxon>
    </lineage>
</organism>
<dbReference type="PANTHER" id="PTHR10426">
    <property type="entry name" value="STRICTOSIDINE SYNTHASE-RELATED"/>
    <property type="match status" value="1"/>
</dbReference>
<comment type="subcellular location">
    <subcellularLocation>
        <location evidence="1">Vacuole</location>
    </subcellularLocation>
</comment>
<evidence type="ECO:0000256" key="1">
    <source>
        <dbReference type="ARBA" id="ARBA00004116"/>
    </source>
</evidence>
<dbReference type="STRING" id="4565.A0A3B6AXS1"/>
<dbReference type="Proteomes" id="UP000019116">
    <property type="component" value="Chromosome 2A"/>
</dbReference>
<dbReference type="Gene3D" id="2.120.10.30">
    <property type="entry name" value="TolB, C-terminal domain"/>
    <property type="match status" value="1"/>
</dbReference>
<sequence>MQGVWLSVATRAARSGLHQTNQAIEPNKLTFQLYSCTRDLGVALAVLPLLFMPGASAVVPSIDATRTRHLPLPPGLLRGPESVAFDAKGNGPYSGISDGRVLKWNGDRLGWTTYTYSPGYSSEACTASVRPSGYLYIADAYKGLRRVAPGGGEATVLVTEADGAPLRFTNGVDVDQVTGEVYFTDSSMKYQSDSTGRLMRYDPRTGKVIVLKAGITYPNGLAISADRTHLVISSTGPCKLLRYWTKGGPKTGTMELLTDLPGYPDNLRPDKKGGYWVALHREKIELHFSVDRYLLALRIGADGKIIEEMRGPKAKGMRPAEVVEWTRGRLFVGSVELSYVAMATRK</sequence>
<feature type="domain" description="Strictosidine synthase conserved region" evidence="5">
    <location>
        <begin position="170"/>
        <end position="247"/>
    </location>
</feature>
<dbReference type="SMR" id="A0A3B6AXS1"/>
<dbReference type="PaxDb" id="4565-Traes_2AL_F0B7B83D1.1"/>
<proteinExistence type="inferred from homology"/>
<evidence type="ECO:0000256" key="3">
    <source>
        <dbReference type="ARBA" id="ARBA00022554"/>
    </source>
</evidence>
<evidence type="ECO:0000313" key="6">
    <source>
        <dbReference type="EnsemblPlants" id="TraesCS2A02G260200.1"/>
    </source>
</evidence>